<dbReference type="EMBL" id="LCFP01000002">
    <property type="protein sequence ID" value="KKS98453.1"/>
    <property type="molecule type" value="Genomic_DNA"/>
</dbReference>
<name>A0A0G1GI33_9BACT</name>
<organism evidence="1 2">
    <name type="scientific">Candidatus Gottesmanbacteria bacterium GW2011_GWA2_43_14</name>
    <dbReference type="NCBI Taxonomy" id="1618443"/>
    <lineage>
        <taxon>Bacteria</taxon>
        <taxon>Candidatus Gottesmaniibacteriota</taxon>
    </lineage>
</organism>
<evidence type="ECO:0000313" key="1">
    <source>
        <dbReference type="EMBL" id="KKS98453.1"/>
    </source>
</evidence>
<sequence length="233" mass="26828">MTILVSFYKYNTSEKHYINVKVKAGQGLWWYSGNNPKIWMLNSLNKDILNNPQIALKSIRYYPINPESNNNTDSFDIFIIARISVIKDGNQYTYRRNPVNVGAPIDMRFNNIMATGTVIDMNEKEIDDDLHSINVSIIKHNPFPYEMESLSGGTIYFDGMENTLEVKEKLITTNSFNGSNQTLSVNMKLKVKKIRNFYVFGNERIISVGNKFTFITPSFTFSDWVITKVENTT</sequence>
<accession>A0A0G1GI33</accession>
<proteinExistence type="predicted"/>
<dbReference type="AlphaFoldDB" id="A0A0G1GI33"/>
<dbReference type="Proteomes" id="UP000034894">
    <property type="component" value="Unassembled WGS sequence"/>
</dbReference>
<protein>
    <submittedName>
        <fullName evidence="1">Uncharacterized protein</fullName>
    </submittedName>
</protein>
<evidence type="ECO:0000313" key="2">
    <source>
        <dbReference type="Proteomes" id="UP000034894"/>
    </source>
</evidence>
<dbReference type="STRING" id="1618443.UV73_C0002G0167"/>
<comment type="caution">
    <text evidence="1">The sequence shown here is derived from an EMBL/GenBank/DDBJ whole genome shotgun (WGS) entry which is preliminary data.</text>
</comment>
<gene>
    <name evidence="1" type="ORF">UV73_C0002G0167</name>
</gene>
<reference evidence="1 2" key="1">
    <citation type="journal article" date="2015" name="Nature">
        <title>rRNA introns, odd ribosomes, and small enigmatic genomes across a large radiation of phyla.</title>
        <authorList>
            <person name="Brown C.T."/>
            <person name="Hug L.A."/>
            <person name="Thomas B.C."/>
            <person name="Sharon I."/>
            <person name="Castelle C.J."/>
            <person name="Singh A."/>
            <person name="Wilkins M.J."/>
            <person name="Williams K.H."/>
            <person name="Banfield J.F."/>
        </authorList>
    </citation>
    <scope>NUCLEOTIDE SEQUENCE [LARGE SCALE GENOMIC DNA]</scope>
</reference>